<feature type="transmembrane region" description="Helical" evidence="2">
    <location>
        <begin position="126"/>
        <end position="149"/>
    </location>
</feature>
<gene>
    <name evidence="3" type="ORF">Zmor_028010</name>
</gene>
<feature type="transmembrane region" description="Helical" evidence="2">
    <location>
        <begin position="247"/>
        <end position="266"/>
    </location>
</feature>
<comment type="caution">
    <text evidence="3">The sequence shown here is derived from an EMBL/GenBank/DDBJ whole genome shotgun (WGS) entry which is preliminary data.</text>
</comment>
<feature type="transmembrane region" description="Helical" evidence="2">
    <location>
        <begin position="6"/>
        <end position="27"/>
    </location>
</feature>
<accession>A0AA38HUP6</accession>
<evidence type="ECO:0000256" key="2">
    <source>
        <dbReference type="SAM" id="Phobius"/>
    </source>
</evidence>
<dbReference type="EMBL" id="JALNTZ010000009">
    <property type="protein sequence ID" value="KAJ3641504.1"/>
    <property type="molecule type" value="Genomic_DNA"/>
</dbReference>
<dbReference type="Proteomes" id="UP001168821">
    <property type="component" value="Unassembled WGS sequence"/>
</dbReference>
<reference evidence="3" key="1">
    <citation type="journal article" date="2023" name="G3 (Bethesda)">
        <title>Whole genome assemblies of Zophobas morio and Tenebrio molitor.</title>
        <authorList>
            <person name="Kaur S."/>
            <person name="Stinson S.A."/>
            <person name="diCenzo G.C."/>
        </authorList>
    </citation>
    <scope>NUCLEOTIDE SEQUENCE</scope>
    <source>
        <strain evidence="3">QUZm001</strain>
    </source>
</reference>
<feature type="transmembrane region" description="Helical" evidence="2">
    <location>
        <begin position="155"/>
        <end position="176"/>
    </location>
</feature>
<dbReference type="SUPFAM" id="SSF103473">
    <property type="entry name" value="MFS general substrate transporter"/>
    <property type="match status" value="1"/>
</dbReference>
<feature type="compositionally biased region" description="Acidic residues" evidence="1">
    <location>
        <begin position="391"/>
        <end position="407"/>
    </location>
</feature>
<sequence length="414" mass="47612">MTLTDVQILFIVNYLHFVSSGLVAPSLPYHFVTNGGNQILLGFLVSATYVCYKISRDFIALFELRKKNVITFCLYFSFITFSVLVLFRNRWVIFADRVVYALTNQITWFCKTYVGRTQPRSSYVKICNLLDIVNVIGTATGALIGGYAFDFVQDFTLMALAAALLTLLALYFAQNIEPDPISTRKRAEFFFDLPTIWYDRFVNLRETDYREKWDSVLLIGVYTFSSTIYYSRYAFFVSWAYYSGTTVIGKAVAYQCVVKFIIHLLVPFFKIQIVKKTLFFNWCLIICALMACALFVAPSMLAYNIIFVPLVVSYCFINEFLADDIFKFEHDVALGESVATIRILVSGIGPICFGILCHFYGRQALRVLLLFPIMALVHFVRMKIVGRESEFCGDSEEEEEEKEEEEEAQHYKND</sequence>
<feature type="transmembrane region" description="Helical" evidence="2">
    <location>
        <begin position="278"/>
        <end position="297"/>
    </location>
</feature>
<evidence type="ECO:0000313" key="4">
    <source>
        <dbReference type="Proteomes" id="UP001168821"/>
    </source>
</evidence>
<protein>
    <submittedName>
        <fullName evidence="3">Uncharacterized protein</fullName>
    </submittedName>
</protein>
<feature type="transmembrane region" description="Helical" evidence="2">
    <location>
        <begin position="68"/>
        <end position="87"/>
    </location>
</feature>
<keyword evidence="2" id="KW-0472">Membrane</keyword>
<feature type="transmembrane region" description="Helical" evidence="2">
    <location>
        <begin position="215"/>
        <end position="235"/>
    </location>
</feature>
<evidence type="ECO:0000256" key="1">
    <source>
        <dbReference type="SAM" id="MobiDB-lite"/>
    </source>
</evidence>
<proteinExistence type="predicted"/>
<keyword evidence="2" id="KW-0812">Transmembrane</keyword>
<feature type="transmembrane region" description="Helical" evidence="2">
    <location>
        <begin position="343"/>
        <end position="361"/>
    </location>
</feature>
<keyword evidence="4" id="KW-1185">Reference proteome</keyword>
<evidence type="ECO:0000313" key="3">
    <source>
        <dbReference type="EMBL" id="KAJ3641504.1"/>
    </source>
</evidence>
<name>A0AA38HUP6_9CUCU</name>
<dbReference type="Gene3D" id="1.20.1250.20">
    <property type="entry name" value="MFS general substrate transporter like domains"/>
    <property type="match status" value="1"/>
</dbReference>
<organism evidence="3 4">
    <name type="scientific">Zophobas morio</name>
    <dbReference type="NCBI Taxonomy" id="2755281"/>
    <lineage>
        <taxon>Eukaryota</taxon>
        <taxon>Metazoa</taxon>
        <taxon>Ecdysozoa</taxon>
        <taxon>Arthropoda</taxon>
        <taxon>Hexapoda</taxon>
        <taxon>Insecta</taxon>
        <taxon>Pterygota</taxon>
        <taxon>Neoptera</taxon>
        <taxon>Endopterygota</taxon>
        <taxon>Coleoptera</taxon>
        <taxon>Polyphaga</taxon>
        <taxon>Cucujiformia</taxon>
        <taxon>Tenebrionidae</taxon>
        <taxon>Zophobas</taxon>
    </lineage>
</organism>
<dbReference type="AlphaFoldDB" id="A0AA38HUP6"/>
<keyword evidence="2" id="KW-1133">Transmembrane helix</keyword>
<dbReference type="InterPro" id="IPR036259">
    <property type="entry name" value="MFS_trans_sf"/>
</dbReference>
<feature type="transmembrane region" description="Helical" evidence="2">
    <location>
        <begin position="367"/>
        <end position="384"/>
    </location>
</feature>
<feature type="region of interest" description="Disordered" evidence="1">
    <location>
        <begin position="390"/>
        <end position="414"/>
    </location>
</feature>